<proteinExistence type="predicted"/>
<name>S9ZKX2_9RHOO</name>
<dbReference type="PATRIC" id="fig|1348657.5.peg.2239"/>
<protein>
    <submittedName>
        <fullName evidence="3">Transporter</fullName>
    </submittedName>
</protein>
<accession>S9ZKX2</accession>
<feature type="domain" description="BON" evidence="2">
    <location>
        <begin position="143"/>
        <end position="210"/>
    </location>
</feature>
<dbReference type="AlphaFoldDB" id="S9ZKX2"/>
<dbReference type="EMBL" id="ATJV01000059">
    <property type="protein sequence ID" value="EPZ15261.1"/>
    <property type="molecule type" value="Genomic_DNA"/>
</dbReference>
<evidence type="ECO:0000313" key="4">
    <source>
        <dbReference type="Proteomes" id="UP000015455"/>
    </source>
</evidence>
<dbReference type="PANTHER" id="PTHR34606">
    <property type="entry name" value="BON DOMAIN-CONTAINING PROTEIN"/>
    <property type="match status" value="1"/>
</dbReference>
<evidence type="ECO:0000313" key="3">
    <source>
        <dbReference type="EMBL" id="EPZ15261.1"/>
    </source>
</evidence>
<dbReference type="eggNOG" id="COG2823">
    <property type="taxonomic scope" value="Bacteria"/>
</dbReference>
<keyword evidence="1" id="KW-0732">Signal</keyword>
<dbReference type="Pfam" id="PF04972">
    <property type="entry name" value="BON"/>
    <property type="match status" value="2"/>
</dbReference>
<dbReference type="Proteomes" id="UP000015455">
    <property type="component" value="Unassembled WGS sequence"/>
</dbReference>
<organism evidence="3 4">
    <name type="scientific">Thauera terpenica 58Eu</name>
    <dbReference type="NCBI Taxonomy" id="1348657"/>
    <lineage>
        <taxon>Bacteria</taxon>
        <taxon>Pseudomonadati</taxon>
        <taxon>Pseudomonadota</taxon>
        <taxon>Betaproteobacteria</taxon>
        <taxon>Rhodocyclales</taxon>
        <taxon>Zoogloeaceae</taxon>
        <taxon>Thauera</taxon>
    </lineage>
</organism>
<dbReference type="Gene3D" id="3.30.1340.30">
    <property type="match status" value="1"/>
</dbReference>
<dbReference type="InterPro" id="IPR051686">
    <property type="entry name" value="Lipoprotein_DolP"/>
</dbReference>
<evidence type="ECO:0000256" key="1">
    <source>
        <dbReference type="ARBA" id="ARBA00022729"/>
    </source>
</evidence>
<feature type="domain" description="BON" evidence="2">
    <location>
        <begin position="67"/>
        <end position="134"/>
    </location>
</feature>
<gene>
    <name evidence="3" type="ORF">M622_03805</name>
</gene>
<sequence length="226" mass="24059">MPHLPPALTPASASHGLVQGTRRRLMLGALAAAALPLLQGCFPVVATGVSAGAAMLSDRRTSGSYVEDEGIEWKVGARIRERFGDSVHINVTSYNRNVLLTGEAPSETVRSELDRIVASVDNVRGVINEVAIGPNSALTARGNDTLITSNVKARFVDSGSFSAHNVKVVTEANVVFLLGVVTRSEADAAAEVARTSKGVRKVVRVFEYISEEEARRLDNPVGARKQ</sequence>
<dbReference type="SMART" id="SM00749">
    <property type="entry name" value="BON"/>
    <property type="match status" value="2"/>
</dbReference>
<dbReference type="PROSITE" id="PS50914">
    <property type="entry name" value="BON"/>
    <property type="match status" value="2"/>
</dbReference>
<dbReference type="OrthoDB" id="5294487at2"/>
<reference evidence="3 4" key="1">
    <citation type="submission" date="2013-06" db="EMBL/GenBank/DDBJ databases">
        <title>Draft genome sequence of Thauera terpenica.</title>
        <authorList>
            <person name="Liu B."/>
            <person name="Frostegard A.H."/>
            <person name="Shapleigh J.P."/>
        </authorList>
    </citation>
    <scope>NUCLEOTIDE SEQUENCE [LARGE SCALE GENOMIC DNA]</scope>
    <source>
        <strain evidence="3 4">58Eu</strain>
    </source>
</reference>
<comment type="caution">
    <text evidence="3">The sequence shown here is derived from an EMBL/GenBank/DDBJ whole genome shotgun (WGS) entry which is preliminary data.</text>
</comment>
<dbReference type="InterPro" id="IPR014004">
    <property type="entry name" value="Transpt-assoc_nodulatn_dom_bac"/>
</dbReference>
<keyword evidence="4" id="KW-1185">Reference proteome</keyword>
<evidence type="ECO:0000259" key="2">
    <source>
        <dbReference type="PROSITE" id="PS50914"/>
    </source>
</evidence>
<dbReference type="PROSITE" id="PS51318">
    <property type="entry name" value="TAT"/>
    <property type="match status" value="1"/>
</dbReference>
<dbReference type="RefSeq" id="WP_021249654.1">
    <property type="nucleotide sequence ID" value="NZ_ATJV01000059.1"/>
</dbReference>
<dbReference type="InterPro" id="IPR007055">
    <property type="entry name" value="BON_dom"/>
</dbReference>
<dbReference type="InterPro" id="IPR006311">
    <property type="entry name" value="TAT_signal"/>
</dbReference>
<dbReference type="PANTHER" id="PTHR34606:SF4">
    <property type="entry name" value="OUTER MEMBRANE LIPOPROTEIN DOLP"/>
    <property type="match status" value="1"/>
</dbReference>
<dbReference type="STRING" id="1348657.M622_03805"/>